<dbReference type="Pfam" id="PF21310">
    <property type="entry name" value="OCRL-like_ASH"/>
    <property type="match status" value="1"/>
</dbReference>
<reference evidence="7 8" key="1">
    <citation type="submission" date="2013-11" db="EMBL/GenBank/DDBJ databases">
        <title>Opisthorchis viverrini - life in the bile duct.</title>
        <authorList>
            <person name="Young N.D."/>
            <person name="Nagarajan N."/>
            <person name="Lin S.J."/>
            <person name="Korhonen P.K."/>
            <person name="Jex A.R."/>
            <person name="Hall R.S."/>
            <person name="Safavi-Hemami H."/>
            <person name="Kaewkong W."/>
            <person name="Bertrand D."/>
            <person name="Gao S."/>
            <person name="Seet Q."/>
            <person name="Wongkham S."/>
            <person name="Teh B.T."/>
            <person name="Wongkham C."/>
            <person name="Intapan P.M."/>
            <person name="Maleewong W."/>
            <person name="Yang X."/>
            <person name="Hu M."/>
            <person name="Wang Z."/>
            <person name="Hofmann A."/>
            <person name="Sternberg P.W."/>
            <person name="Tan P."/>
            <person name="Wang J."/>
            <person name="Gasser R.B."/>
        </authorList>
    </citation>
    <scope>NUCLEOTIDE SEQUENCE [LARGE SCALE GENOMIC DNA]</scope>
</reference>
<proteinExistence type="predicted"/>
<dbReference type="InterPro" id="IPR000198">
    <property type="entry name" value="RhoGAP_dom"/>
</dbReference>
<feature type="compositionally biased region" description="Polar residues" evidence="5">
    <location>
        <begin position="388"/>
        <end position="411"/>
    </location>
</feature>
<sequence length="1174" mass="131041">MDVQELLSMAQNCLNSRTVRGHESADKCELAFKVQRIQDWVKSPRVAAIVTHVESKQSVLFLFTGSRSAKGALVQLIPEELIGLNYAFQCEPMQSDQAAGPAVRLRIRGHRLTKTSMKRNSKSQVKVVRATGDGSFCGSNVQTDSDEPSEPVGVMYVTKVPQTEEVIQRLRKPKIWSCVLEFANAEEGARFRERTIYHAHQGGARSRNTLVNHPDSGNFEIGQDALKDAQAEQTDWLDKYRDEISRQKRDHMIQKSHLPSDGGPVNGESHVSLSTDSDSDVEKTTSTSSSSSEIHSSPGRVTDTNFSSVDNITQALSGHPSPTPTRPPPPIPSIRHYLSSSSLEPKESLSIPVDAKLQSSNSNNRVDDYLQPGTDSHVDQSLPYDSAKPQSLTASQSCSDILSGGTAPTATETRRKSKNFLEDRLFRTRLSHAELLVRQKLLDRVDEYSTIESVNIFIGTWNVNGRQDSNVSLDDWLLPPNDQPPADIYVFGFQELDLSLGSVALNKTSPAALEDRWTKQLESALGGLLQTPSTKSTSRSWLRSNDSPNGYPSRWAKHTGGGYYRLRRVRLAGILLIVYISVKLFRHSNPTEMVTQLVPTGVFNMMGNKGGVGLRLTIFNTALCFVNCHLAAGEANLERRNQDFQEIKRKMIFGRQSDAENPNRIDQLTIHDHDIVFVFGDLNYRISGLDSTTVRNLVDRKDYDHILGYDELIKQCVSNRAFGSFREGPITFAPTYKFDMNTNTYDSSEKNRIPSYCDRVLWSGKLSELLCYRSHPSFTMSDHRPVSSYFKVGLRRVNRNLFQNIYEAVIRSQDLVYNLSLPQAQLESQDLDFGPVRFYEVSQRTVKLTNTGLTGLQYVFLREGITEFPSWLAVSPETMRVEKGGSVQISIEIFVKPEIVADLNSGKTALSAIVVLRLLGGKDYFISVSGQFIPTCFGLPLSLLLSLDSLPVAFMPINELQDKIQSARVGDWQEAEPSVLARTEKPPFHVPKEIFRLVDYISQHLEEPELFRQTGQYGEVGVIRDLLDTTLSNITFPETISVHAAAFCLLIFLNTMPEPVIPPAFHATCLDACGNLASAVKSLSRLPIDYQNLFCYLTAFLRRCLALSDKNGTDVQLLASAFGDVIFRDAVVNPAPSGRKNTRTTALASRQESPALFIRQFLTNDAFSYFSRLP</sequence>
<organism evidence="7 8">
    <name type="scientific">Opisthorchis viverrini</name>
    <name type="common">Southeast Asian liver fluke</name>
    <dbReference type="NCBI Taxonomy" id="6198"/>
    <lineage>
        <taxon>Eukaryota</taxon>
        <taxon>Metazoa</taxon>
        <taxon>Spiralia</taxon>
        <taxon>Lophotrochozoa</taxon>
        <taxon>Platyhelminthes</taxon>
        <taxon>Trematoda</taxon>
        <taxon>Digenea</taxon>
        <taxon>Opisthorchiida</taxon>
        <taxon>Opisthorchiata</taxon>
        <taxon>Opisthorchiidae</taxon>
        <taxon>Opisthorchis</taxon>
    </lineage>
</organism>
<dbReference type="SMART" id="SM00324">
    <property type="entry name" value="RhoGAP"/>
    <property type="match status" value="1"/>
</dbReference>
<protein>
    <recommendedName>
        <fullName evidence="6">Rho-GAP domain-containing protein</fullName>
    </recommendedName>
</protein>
<dbReference type="Pfam" id="PF00620">
    <property type="entry name" value="RhoGAP"/>
    <property type="match status" value="1"/>
</dbReference>
<comment type="subcellular location">
    <subcellularLocation>
        <location evidence="2">Cytoplasmic vesicle</location>
        <location evidence="2">Phagosome membrane</location>
    </subcellularLocation>
    <subcellularLocation>
        <location evidence="1">Early endosome membrane</location>
    </subcellularLocation>
</comment>
<dbReference type="InterPro" id="IPR048869">
    <property type="entry name" value="OCRL-1_2_ASH"/>
</dbReference>
<keyword evidence="3" id="KW-0967">Endosome</keyword>
<dbReference type="SUPFAM" id="SSF56219">
    <property type="entry name" value="DNase I-like"/>
    <property type="match status" value="1"/>
</dbReference>
<feature type="compositionally biased region" description="Polar residues" evidence="5">
    <location>
        <begin position="302"/>
        <end position="316"/>
    </location>
</feature>
<dbReference type="InterPro" id="IPR036691">
    <property type="entry name" value="Endo/exonu/phosph_ase_sf"/>
</dbReference>
<dbReference type="Gene3D" id="2.60.40.10">
    <property type="entry name" value="Immunoglobulins"/>
    <property type="match status" value="1"/>
</dbReference>
<gene>
    <name evidence="7" type="ORF">T265_11288</name>
</gene>
<dbReference type="PANTHER" id="PTHR11200">
    <property type="entry name" value="INOSITOL 5-PHOSPHATASE"/>
    <property type="match status" value="1"/>
</dbReference>
<dbReference type="GO" id="GO:0007165">
    <property type="term" value="P:signal transduction"/>
    <property type="evidence" value="ECO:0007669"/>
    <property type="project" value="InterPro"/>
</dbReference>
<feature type="compositionally biased region" description="Low complexity" evidence="5">
    <location>
        <begin position="333"/>
        <end position="343"/>
    </location>
</feature>
<dbReference type="InterPro" id="IPR000300">
    <property type="entry name" value="IPPc"/>
</dbReference>
<dbReference type="OrthoDB" id="7862313at2759"/>
<dbReference type="InterPro" id="IPR008936">
    <property type="entry name" value="Rho_GTPase_activation_prot"/>
</dbReference>
<feature type="region of interest" description="Disordered" evidence="5">
    <location>
        <begin position="248"/>
        <end position="414"/>
    </location>
</feature>
<dbReference type="SUPFAM" id="SSF48350">
    <property type="entry name" value="GTPase activation domain, GAP"/>
    <property type="match status" value="1"/>
</dbReference>
<feature type="domain" description="Rho-GAP" evidence="6">
    <location>
        <begin position="977"/>
        <end position="1170"/>
    </location>
</feature>
<dbReference type="GeneID" id="20325456"/>
<dbReference type="Pfam" id="PF22669">
    <property type="entry name" value="Exo_endo_phos2"/>
    <property type="match status" value="1"/>
</dbReference>
<feature type="compositionally biased region" description="Low complexity" evidence="5">
    <location>
        <begin position="284"/>
        <end position="297"/>
    </location>
</feature>
<feature type="compositionally biased region" description="Pro residues" evidence="5">
    <location>
        <begin position="321"/>
        <end position="332"/>
    </location>
</feature>
<evidence type="ECO:0000256" key="5">
    <source>
        <dbReference type="SAM" id="MobiDB-lite"/>
    </source>
</evidence>
<dbReference type="GO" id="GO:0046856">
    <property type="term" value="P:phosphatidylinositol dephosphorylation"/>
    <property type="evidence" value="ECO:0007669"/>
    <property type="project" value="InterPro"/>
</dbReference>
<evidence type="ECO:0000259" key="6">
    <source>
        <dbReference type="PROSITE" id="PS50238"/>
    </source>
</evidence>
<dbReference type="Proteomes" id="UP000054324">
    <property type="component" value="Unassembled WGS sequence"/>
</dbReference>
<dbReference type="PANTHER" id="PTHR11200:SF300">
    <property type="entry name" value="TYPE II INOSITOL 1,4,5-TRISPHOSPHATE 5-PHOSPHATASE"/>
    <property type="match status" value="1"/>
</dbReference>
<name>A0A074YZ68_OPIVI</name>
<dbReference type="Gene3D" id="3.60.10.10">
    <property type="entry name" value="Endonuclease/exonuclease/phosphatase"/>
    <property type="match status" value="1"/>
</dbReference>
<dbReference type="PROSITE" id="PS50238">
    <property type="entry name" value="RHOGAP"/>
    <property type="match status" value="1"/>
</dbReference>
<keyword evidence="4" id="KW-0968">Cytoplasmic vesicle</keyword>
<evidence type="ECO:0000256" key="1">
    <source>
        <dbReference type="ARBA" id="ARBA00004146"/>
    </source>
</evidence>
<evidence type="ECO:0000313" key="7">
    <source>
        <dbReference type="EMBL" id="KER20091.1"/>
    </source>
</evidence>
<dbReference type="SMART" id="SM00128">
    <property type="entry name" value="IPPc"/>
    <property type="match status" value="1"/>
</dbReference>
<dbReference type="GO" id="GO:0031901">
    <property type="term" value="C:early endosome membrane"/>
    <property type="evidence" value="ECO:0007669"/>
    <property type="project" value="UniProtKB-SubCell"/>
</dbReference>
<dbReference type="InterPro" id="IPR013783">
    <property type="entry name" value="Ig-like_fold"/>
</dbReference>
<accession>A0A074YZ68</accession>
<dbReference type="Gene3D" id="1.10.555.10">
    <property type="entry name" value="Rho GTPase activation protein"/>
    <property type="match status" value="1"/>
</dbReference>
<dbReference type="KEGG" id="ovi:T265_11288"/>
<dbReference type="EMBL" id="KL597094">
    <property type="protein sequence ID" value="KER20091.1"/>
    <property type="molecule type" value="Genomic_DNA"/>
</dbReference>
<keyword evidence="8" id="KW-1185">Reference proteome</keyword>
<evidence type="ECO:0000256" key="3">
    <source>
        <dbReference type="ARBA" id="ARBA00022753"/>
    </source>
</evidence>
<dbReference type="RefSeq" id="XP_009176168.1">
    <property type="nucleotide sequence ID" value="XM_009177904.1"/>
</dbReference>
<dbReference type="InterPro" id="IPR046985">
    <property type="entry name" value="IP5"/>
</dbReference>
<evidence type="ECO:0000313" key="8">
    <source>
        <dbReference type="Proteomes" id="UP000054324"/>
    </source>
</evidence>
<dbReference type="GO" id="GO:0004439">
    <property type="term" value="F:phosphatidylinositol-4,5-bisphosphate 5-phosphatase activity"/>
    <property type="evidence" value="ECO:0007669"/>
    <property type="project" value="TreeGrafter"/>
</dbReference>
<evidence type="ECO:0000256" key="2">
    <source>
        <dbReference type="ARBA" id="ARBA00004580"/>
    </source>
</evidence>
<evidence type="ECO:0000256" key="4">
    <source>
        <dbReference type="ARBA" id="ARBA00023329"/>
    </source>
</evidence>
<dbReference type="CTD" id="20325456"/>
<dbReference type="STRING" id="6198.A0A074YZ68"/>
<dbReference type="AlphaFoldDB" id="A0A074YZ68"/>
<dbReference type="GO" id="GO:0030670">
    <property type="term" value="C:phagocytic vesicle membrane"/>
    <property type="evidence" value="ECO:0007669"/>
    <property type="project" value="UniProtKB-SubCell"/>
</dbReference>
<dbReference type="Gene3D" id="2.30.29.110">
    <property type="match status" value="1"/>
</dbReference>